<name>F9S3B0_9VIBR</name>
<keyword evidence="2" id="KW-1185">Reference proteome</keyword>
<dbReference type="AlphaFoldDB" id="F9S3B0"/>
<accession>F9S3B0</accession>
<dbReference type="Proteomes" id="UP000004605">
    <property type="component" value="Unassembled WGS sequence"/>
</dbReference>
<comment type="caution">
    <text evidence="1">The sequence shown here is derived from an EMBL/GenBank/DDBJ whole genome shotgun (WGS) entry which is preliminary data.</text>
</comment>
<evidence type="ECO:0000313" key="2">
    <source>
        <dbReference type="Proteomes" id="UP000004605"/>
    </source>
</evidence>
<protein>
    <submittedName>
        <fullName evidence="1">Uncharacterized protein</fullName>
    </submittedName>
</protein>
<proteinExistence type="predicted"/>
<dbReference type="EMBL" id="AFWF01000175">
    <property type="protein sequence ID" value="EGU38134.1"/>
    <property type="molecule type" value="Genomic_DNA"/>
</dbReference>
<gene>
    <name evidence="1" type="ORF">VII00023_19399</name>
</gene>
<evidence type="ECO:0000313" key="1">
    <source>
        <dbReference type="EMBL" id="EGU38134.1"/>
    </source>
</evidence>
<reference evidence="1 2" key="1">
    <citation type="journal article" date="2012" name="Int. J. Syst. Evol. Microbiol.">
        <title>Vibrio caribbeanicus sp. nov., isolated from the marine sponge Scleritoderma cyanea.</title>
        <authorList>
            <person name="Hoffmann M."/>
            <person name="Monday S.R."/>
            <person name="Allard M.W."/>
            <person name="Strain E.A."/>
            <person name="Whittaker P."/>
            <person name="Naum M."/>
            <person name="McCarthy P.J."/>
            <person name="Lopez J.V."/>
            <person name="Fischer M."/>
            <person name="Brown E.W."/>
        </authorList>
    </citation>
    <scope>NUCLEOTIDE SEQUENCE [LARGE SCALE GENOMIC DNA]</scope>
    <source>
        <strain evidence="1 2">ATCC 700023</strain>
    </source>
</reference>
<organism evidence="1 2">
    <name type="scientific">Vibrio ichthyoenteri ATCC 700023</name>
    <dbReference type="NCBI Taxonomy" id="870968"/>
    <lineage>
        <taxon>Bacteria</taxon>
        <taxon>Pseudomonadati</taxon>
        <taxon>Pseudomonadota</taxon>
        <taxon>Gammaproteobacteria</taxon>
        <taxon>Vibrionales</taxon>
        <taxon>Vibrionaceae</taxon>
        <taxon>Vibrio</taxon>
    </lineage>
</organism>
<sequence length="43" mass="5091">MCILFINRNISSICYIKIKKDDFLLIQNKPSPIINILPFLHLF</sequence>